<proteinExistence type="predicted"/>
<evidence type="ECO:0000313" key="3">
    <source>
        <dbReference type="Proteomes" id="UP000257109"/>
    </source>
</evidence>
<accession>A0A371I3U9</accession>
<dbReference type="AlphaFoldDB" id="A0A371I3U9"/>
<evidence type="ECO:0000256" key="1">
    <source>
        <dbReference type="SAM" id="MobiDB-lite"/>
    </source>
</evidence>
<dbReference type="Proteomes" id="UP000257109">
    <property type="component" value="Unassembled WGS sequence"/>
</dbReference>
<sequence length="226" mass="25415">MFIYLSTNFLASSFPLPIVIVIPVPPSTLNRPNSGNHTNNIKGSNKGRGGCGKSKPKPDKRRYRFDLSNVDLISSQPTTAKSRYRFGLPNADSIQDGLLQPRADSNSVNQGWKQTQAETDPVHLMPTSDPVGLPQPRSITDSFPPQSSLDELKPLLDHLKYAYLDQDQQFPVIIANNPNQEQEEKLLTVLWQHKKSIGWKLPDLPRINASICMHRIMMEEEAHPIQ</sequence>
<dbReference type="OrthoDB" id="1752182at2759"/>
<feature type="compositionally biased region" description="Polar residues" evidence="1">
    <location>
        <begin position="29"/>
        <end position="43"/>
    </location>
</feature>
<evidence type="ECO:0000313" key="2">
    <source>
        <dbReference type="EMBL" id="RDY09708.1"/>
    </source>
</evidence>
<dbReference type="EMBL" id="QJKJ01000988">
    <property type="protein sequence ID" value="RDY09708.1"/>
    <property type="molecule type" value="Genomic_DNA"/>
</dbReference>
<feature type="non-terminal residue" evidence="2">
    <location>
        <position position="1"/>
    </location>
</feature>
<name>A0A371I3U9_MUCPR</name>
<comment type="caution">
    <text evidence="2">The sequence shown here is derived from an EMBL/GenBank/DDBJ whole genome shotgun (WGS) entry which is preliminary data.</text>
</comment>
<gene>
    <name evidence="2" type="ORF">CR513_05891</name>
</gene>
<reference evidence="2" key="1">
    <citation type="submission" date="2018-05" db="EMBL/GenBank/DDBJ databases">
        <title>Draft genome of Mucuna pruriens seed.</title>
        <authorList>
            <person name="Nnadi N.E."/>
            <person name="Vos R."/>
            <person name="Hasami M.H."/>
            <person name="Devisetty U.K."/>
            <person name="Aguiy J.C."/>
        </authorList>
    </citation>
    <scope>NUCLEOTIDE SEQUENCE [LARGE SCALE GENOMIC DNA]</scope>
    <source>
        <strain evidence="2">JCA_2017</strain>
    </source>
</reference>
<organism evidence="2 3">
    <name type="scientific">Mucuna pruriens</name>
    <name type="common">Velvet bean</name>
    <name type="synonym">Dolichos pruriens</name>
    <dbReference type="NCBI Taxonomy" id="157652"/>
    <lineage>
        <taxon>Eukaryota</taxon>
        <taxon>Viridiplantae</taxon>
        <taxon>Streptophyta</taxon>
        <taxon>Embryophyta</taxon>
        <taxon>Tracheophyta</taxon>
        <taxon>Spermatophyta</taxon>
        <taxon>Magnoliopsida</taxon>
        <taxon>eudicotyledons</taxon>
        <taxon>Gunneridae</taxon>
        <taxon>Pentapetalae</taxon>
        <taxon>rosids</taxon>
        <taxon>fabids</taxon>
        <taxon>Fabales</taxon>
        <taxon>Fabaceae</taxon>
        <taxon>Papilionoideae</taxon>
        <taxon>50 kb inversion clade</taxon>
        <taxon>NPAAA clade</taxon>
        <taxon>indigoferoid/millettioid clade</taxon>
        <taxon>Phaseoleae</taxon>
        <taxon>Mucuna</taxon>
    </lineage>
</organism>
<feature type="region of interest" description="Disordered" evidence="1">
    <location>
        <begin position="29"/>
        <end position="61"/>
    </location>
</feature>
<protein>
    <submittedName>
        <fullName evidence="2">Uncharacterized protein</fullName>
    </submittedName>
</protein>
<keyword evidence="3" id="KW-1185">Reference proteome</keyword>